<comment type="caution">
    <text evidence="1">The sequence shown here is derived from an EMBL/GenBank/DDBJ whole genome shotgun (WGS) entry which is preliminary data.</text>
</comment>
<evidence type="ECO:0000313" key="2">
    <source>
        <dbReference type="Proteomes" id="UP000825388"/>
    </source>
</evidence>
<dbReference type="AlphaFoldDB" id="A0AAW4RI14"/>
<dbReference type="EMBL" id="LOKL01000101">
    <property type="protein sequence ID" value="MBZ3923779.1"/>
    <property type="molecule type" value="Genomic_DNA"/>
</dbReference>
<accession>A0AAW4RI14</accession>
<gene>
    <name evidence="1" type="ORF">Xseb_07560</name>
</gene>
<protein>
    <submittedName>
        <fullName evidence="1">Uncharacterized protein</fullName>
    </submittedName>
</protein>
<proteinExistence type="predicted"/>
<dbReference type="Proteomes" id="UP000825388">
    <property type="component" value="Unassembled WGS sequence"/>
</dbReference>
<evidence type="ECO:0000313" key="1">
    <source>
        <dbReference type="EMBL" id="MBZ3923779.1"/>
    </source>
</evidence>
<reference evidence="1" key="1">
    <citation type="submission" date="2015-12" db="EMBL/GenBank/DDBJ databases">
        <authorList>
            <person name="Bansal K."/>
            <person name="Midha S."/>
            <person name="Patil P.B."/>
        </authorList>
    </citation>
    <scope>NUCLEOTIDE SEQUENCE</scope>
    <source>
        <strain evidence="1">LMG867</strain>
    </source>
</reference>
<sequence length="123" mass="14134">MSAEDDRVPISPDPAMHWKRWEEWLDLIYEGTPVIRIHAQEDGTVLIRTRAYSEGPTVHRRMATEAGALRYANAWLLKWHGLAKTEINNKIKSAQLEIAAAAAARANYPELDPATFTKRRRRR</sequence>
<name>A0AAW4RI14_XANCI</name>
<organism evidence="1 2">
    <name type="scientific">Xanthomonas citri pv. sesbaniae</name>
    <dbReference type="NCBI Taxonomy" id="473425"/>
    <lineage>
        <taxon>Bacteria</taxon>
        <taxon>Pseudomonadati</taxon>
        <taxon>Pseudomonadota</taxon>
        <taxon>Gammaproteobacteria</taxon>
        <taxon>Lysobacterales</taxon>
        <taxon>Lysobacteraceae</taxon>
        <taxon>Xanthomonas</taxon>
    </lineage>
</organism>